<organism evidence="1 2">
    <name type="scientific">[Emmonsia] crescens</name>
    <dbReference type="NCBI Taxonomy" id="73230"/>
    <lineage>
        <taxon>Eukaryota</taxon>
        <taxon>Fungi</taxon>
        <taxon>Dikarya</taxon>
        <taxon>Ascomycota</taxon>
        <taxon>Pezizomycotina</taxon>
        <taxon>Eurotiomycetes</taxon>
        <taxon>Eurotiomycetidae</taxon>
        <taxon>Onygenales</taxon>
        <taxon>Ajellomycetaceae</taxon>
        <taxon>Emergomyces</taxon>
    </lineage>
</organism>
<reference evidence="2" key="1">
    <citation type="journal article" date="2015" name="PLoS Genet.">
        <title>The dynamic genome and transcriptome of the human fungal pathogen Blastomyces and close relative Emmonsia.</title>
        <authorList>
            <person name="Munoz J.F."/>
            <person name="Gauthier G.M."/>
            <person name="Desjardins C.A."/>
            <person name="Gallo J.E."/>
            <person name="Holder J."/>
            <person name="Sullivan T.D."/>
            <person name="Marty A.J."/>
            <person name="Carmen J.C."/>
            <person name="Chen Z."/>
            <person name="Ding L."/>
            <person name="Gujja S."/>
            <person name="Magrini V."/>
            <person name="Misas E."/>
            <person name="Mitreva M."/>
            <person name="Priest M."/>
            <person name="Saif S."/>
            <person name="Whiston E.A."/>
            <person name="Young S."/>
            <person name="Zeng Q."/>
            <person name="Goldman W.E."/>
            <person name="Mardis E.R."/>
            <person name="Taylor J.W."/>
            <person name="McEwen J.G."/>
            <person name="Clay O.K."/>
            <person name="Klein B.S."/>
            <person name="Cuomo C.A."/>
        </authorList>
    </citation>
    <scope>NUCLEOTIDE SEQUENCE [LARGE SCALE GENOMIC DNA]</scope>
    <source>
        <strain evidence="2">UAMH 3008</strain>
    </source>
</reference>
<evidence type="ECO:0000313" key="1">
    <source>
        <dbReference type="EMBL" id="KKZ68221.1"/>
    </source>
</evidence>
<comment type="caution">
    <text evidence="1">The sequence shown here is derived from an EMBL/GenBank/DDBJ whole genome shotgun (WGS) entry which is preliminary data.</text>
</comment>
<gene>
    <name evidence="1" type="ORF">EMCG_06112</name>
</gene>
<evidence type="ECO:0000313" key="2">
    <source>
        <dbReference type="Proteomes" id="UP000034164"/>
    </source>
</evidence>
<dbReference type="Proteomes" id="UP000034164">
    <property type="component" value="Unassembled WGS sequence"/>
</dbReference>
<protein>
    <submittedName>
        <fullName evidence="1">Uncharacterized protein</fullName>
    </submittedName>
</protein>
<accession>A0A0G2JBX1</accession>
<dbReference type="EMBL" id="LCZI01000140">
    <property type="protein sequence ID" value="KKZ68221.1"/>
    <property type="molecule type" value="Genomic_DNA"/>
</dbReference>
<dbReference type="VEuPathDB" id="FungiDB:EMCG_06112"/>
<dbReference type="AlphaFoldDB" id="A0A0G2JBX1"/>
<name>A0A0G2JBX1_9EURO</name>
<sequence length="76" mass="8200">MGIDGCEERSSPAAVDFVARRNICSGVNEKLENGNLMMLSRDEECSLSEVAERRDVHSTVNKQLGNICTAVVSSAV</sequence>
<proteinExistence type="predicted"/>